<reference evidence="1" key="1">
    <citation type="journal article" date="2014" name="Int. J. Syst. Evol. Microbiol.">
        <title>Complete genome sequence of Corynebacterium casei LMG S-19264T (=DSM 44701T), isolated from a smear-ripened cheese.</title>
        <authorList>
            <consortium name="US DOE Joint Genome Institute (JGI-PGF)"/>
            <person name="Walter F."/>
            <person name="Albersmeier A."/>
            <person name="Kalinowski J."/>
            <person name="Ruckert C."/>
        </authorList>
    </citation>
    <scope>NUCLEOTIDE SEQUENCE</scope>
    <source>
        <strain evidence="1">CGMCC 1.8984</strain>
    </source>
</reference>
<name>A0A917PDC8_9MICO</name>
<dbReference type="EMBL" id="BMMD01000002">
    <property type="protein sequence ID" value="GGJ71729.1"/>
    <property type="molecule type" value="Genomic_DNA"/>
</dbReference>
<evidence type="ECO:0000313" key="1">
    <source>
        <dbReference type="EMBL" id="GGJ71729.1"/>
    </source>
</evidence>
<accession>A0A917PDC8</accession>
<dbReference type="AlphaFoldDB" id="A0A917PDC8"/>
<proteinExistence type="predicted"/>
<gene>
    <name evidence="1" type="ORF">GCM10011372_07080</name>
</gene>
<dbReference type="RefSeq" id="WP_188742047.1">
    <property type="nucleotide sequence ID" value="NZ_BAABFW010000003.1"/>
</dbReference>
<evidence type="ECO:0000313" key="2">
    <source>
        <dbReference type="Proteomes" id="UP000636956"/>
    </source>
</evidence>
<reference evidence="1" key="2">
    <citation type="submission" date="2020-09" db="EMBL/GenBank/DDBJ databases">
        <authorList>
            <person name="Sun Q."/>
            <person name="Zhou Y."/>
        </authorList>
    </citation>
    <scope>NUCLEOTIDE SEQUENCE</scope>
    <source>
        <strain evidence="1">CGMCC 1.8984</strain>
    </source>
</reference>
<organism evidence="1 2">
    <name type="scientific">Agromyces bauzanensis</name>
    <dbReference type="NCBI Taxonomy" id="1308924"/>
    <lineage>
        <taxon>Bacteria</taxon>
        <taxon>Bacillati</taxon>
        <taxon>Actinomycetota</taxon>
        <taxon>Actinomycetes</taxon>
        <taxon>Micrococcales</taxon>
        <taxon>Microbacteriaceae</taxon>
        <taxon>Agromyces</taxon>
    </lineage>
</organism>
<dbReference type="Proteomes" id="UP000636956">
    <property type="component" value="Unassembled WGS sequence"/>
</dbReference>
<keyword evidence="2" id="KW-1185">Reference proteome</keyword>
<sequence>MRPSDASVPPAARRRTGNILAATALAGMLAFGLGAHQFVATTAHAAAWPAWTAADGRFDEARAAYEETTDRGDSAIARAEYLLGIATGDLVRPEDREALAERIESARGILAESPTGPTGIVELGDPATPAPAWERYADLWRLVDLVPSRDAAAERFEAAADRVEVGTRTIAEASDALLSGTEELATAALDASPSAAYRYRHAAEEALDGLRHSPGISSGDADRFTALATALADVRASHAAEEERRSAYPVRAEIEAFARSIAAGVELEFAWAYEVAGLPSDGWYSGTAEFKPDGVGWGLISLTESIEWEWYADENARAVVVHEVGHTQVLRDACYAIFAAEPFHGDHETWATAWAIGMGHDLPGAGIEAYGRPSDAQIAAASGCR</sequence>
<protein>
    <submittedName>
        <fullName evidence="1">Uncharacterized protein</fullName>
    </submittedName>
</protein>
<comment type="caution">
    <text evidence="1">The sequence shown here is derived from an EMBL/GenBank/DDBJ whole genome shotgun (WGS) entry which is preliminary data.</text>
</comment>